<evidence type="ECO:0000313" key="2">
    <source>
        <dbReference type="EMBL" id="KAF5334743.1"/>
    </source>
</evidence>
<protein>
    <submittedName>
        <fullName evidence="2">Uncharacterized protein</fullName>
    </submittedName>
</protein>
<organism evidence="2 3">
    <name type="scientific">Ephemerocybe angulata</name>
    <dbReference type="NCBI Taxonomy" id="980116"/>
    <lineage>
        <taxon>Eukaryota</taxon>
        <taxon>Fungi</taxon>
        <taxon>Dikarya</taxon>
        <taxon>Basidiomycota</taxon>
        <taxon>Agaricomycotina</taxon>
        <taxon>Agaricomycetes</taxon>
        <taxon>Agaricomycetidae</taxon>
        <taxon>Agaricales</taxon>
        <taxon>Agaricineae</taxon>
        <taxon>Psathyrellaceae</taxon>
        <taxon>Ephemerocybe</taxon>
    </lineage>
</organism>
<proteinExistence type="predicted"/>
<accession>A0A8H5C4B9</accession>
<sequence length="491" mass="50719">MAAPAPERMDVDTVLPGSITPFVPPLSSNALPELPASTVRNDALDGVSMLLAASSMHDHVLAHHVPCTLDAAVRLPVIPQPFPSEVVNTAPPQTSQSPNMVLPAPTNAGPVTRKKGKEPATASSSGSLSRSPSIATMSSVSASPASPKKNGIWSCARLAEKDAELEDQIDTLRLQFGSLQKDVIGMSDSLRTTAKNIAAVNVSGVSTTAIDQLNAKVDQVSQHFETRSGMLQEWVRRAEQVAVDAKTIATSNAAKLKKLQVLVDALNDTAGQADPSGKRPRLDFHAAPGLSTTFSTMTTIPSLPNPSAAATHHAPLPAVAAPAPAQIAQALVPVVTSSSSTSAQPIASSSHSPVLAALGRSSEPTGDVVLSGVMWRSDVFFEFHRCCAALGNRAIPRPLAAASIDRASMCGRFASPGEAAAFVNAWLLGPIGDPTIASVTAFHIPQTHSLFTAEPQVQAGGGSRRVSGGSTGSRTYRRNGHSGGGARRGGG</sequence>
<feature type="compositionally biased region" description="Gly residues" evidence="1">
    <location>
        <begin position="481"/>
        <end position="491"/>
    </location>
</feature>
<keyword evidence="3" id="KW-1185">Reference proteome</keyword>
<feature type="compositionally biased region" description="Polar residues" evidence="1">
    <location>
        <begin position="86"/>
        <end position="99"/>
    </location>
</feature>
<feature type="compositionally biased region" description="Low complexity" evidence="1">
    <location>
        <begin position="464"/>
        <end position="474"/>
    </location>
</feature>
<feature type="compositionally biased region" description="Low complexity" evidence="1">
    <location>
        <begin position="123"/>
        <end position="149"/>
    </location>
</feature>
<feature type="region of interest" description="Disordered" evidence="1">
    <location>
        <begin position="454"/>
        <end position="491"/>
    </location>
</feature>
<evidence type="ECO:0000313" key="3">
    <source>
        <dbReference type="Proteomes" id="UP000541558"/>
    </source>
</evidence>
<dbReference type="AlphaFoldDB" id="A0A8H5C4B9"/>
<gene>
    <name evidence="2" type="ORF">D9611_012912</name>
</gene>
<evidence type="ECO:0000256" key="1">
    <source>
        <dbReference type="SAM" id="MobiDB-lite"/>
    </source>
</evidence>
<name>A0A8H5C4B9_9AGAR</name>
<feature type="region of interest" description="Disordered" evidence="1">
    <location>
        <begin position="86"/>
        <end position="149"/>
    </location>
</feature>
<dbReference type="EMBL" id="JAACJK010000066">
    <property type="protein sequence ID" value="KAF5334743.1"/>
    <property type="molecule type" value="Genomic_DNA"/>
</dbReference>
<reference evidence="2 3" key="1">
    <citation type="journal article" date="2020" name="ISME J.">
        <title>Uncovering the hidden diversity of litter-decomposition mechanisms in mushroom-forming fungi.</title>
        <authorList>
            <person name="Floudas D."/>
            <person name="Bentzer J."/>
            <person name="Ahren D."/>
            <person name="Johansson T."/>
            <person name="Persson P."/>
            <person name="Tunlid A."/>
        </authorList>
    </citation>
    <scope>NUCLEOTIDE SEQUENCE [LARGE SCALE GENOMIC DNA]</scope>
    <source>
        <strain evidence="2 3">CBS 175.51</strain>
    </source>
</reference>
<comment type="caution">
    <text evidence="2">The sequence shown here is derived from an EMBL/GenBank/DDBJ whole genome shotgun (WGS) entry which is preliminary data.</text>
</comment>
<dbReference type="Proteomes" id="UP000541558">
    <property type="component" value="Unassembled WGS sequence"/>
</dbReference>
<dbReference type="OrthoDB" id="10525017at2759"/>